<keyword evidence="1" id="KW-1133">Transmembrane helix</keyword>
<evidence type="ECO:0000259" key="2">
    <source>
        <dbReference type="Pfam" id="PF00174"/>
    </source>
</evidence>
<dbReference type="Pfam" id="PF00174">
    <property type="entry name" value="Oxidored_molyb"/>
    <property type="match status" value="1"/>
</dbReference>
<dbReference type="InterPro" id="IPR000572">
    <property type="entry name" value="OxRdtase_Mopterin-bd_dom"/>
</dbReference>
<evidence type="ECO:0000313" key="4">
    <source>
        <dbReference type="Proteomes" id="UP000624709"/>
    </source>
</evidence>
<evidence type="ECO:0000313" key="3">
    <source>
        <dbReference type="EMBL" id="GIE73649.1"/>
    </source>
</evidence>
<dbReference type="Gene3D" id="3.90.420.10">
    <property type="entry name" value="Oxidoreductase, molybdopterin-binding domain"/>
    <property type="match status" value="1"/>
</dbReference>
<dbReference type="SUPFAM" id="SSF81342">
    <property type="entry name" value="Transmembrane di-heme cytochromes"/>
    <property type="match status" value="1"/>
</dbReference>
<name>A0ABQ4BSI3_9ACTN</name>
<dbReference type="InterPro" id="IPR016174">
    <property type="entry name" value="Di-haem_cyt_TM"/>
</dbReference>
<dbReference type="PANTHER" id="PTHR43032:SF2">
    <property type="entry name" value="BLL0505 PROTEIN"/>
    <property type="match status" value="1"/>
</dbReference>
<feature type="transmembrane region" description="Helical" evidence="1">
    <location>
        <begin position="46"/>
        <end position="68"/>
    </location>
</feature>
<dbReference type="SUPFAM" id="SSF56524">
    <property type="entry name" value="Oxidoreductase molybdopterin-binding domain"/>
    <property type="match status" value="1"/>
</dbReference>
<keyword evidence="1" id="KW-0812">Transmembrane</keyword>
<reference evidence="3 4" key="1">
    <citation type="submission" date="2021-01" db="EMBL/GenBank/DDBJ databases">
        <title>Whole genome shotgun sequence of Actinoplanes palleronii NBRC 14916.</title>
        <authorList>
            <person name="Komaki H."/>
            <person name="Tamura T."/>
        </authorList>
    </citation>
    <scope>NUCLEOTIDE SEQUENCE [LARGE SCALE GENOMIC DNA]</scope>
    <source>
        <strain evidence="3 4">NBRC 14916</strain>
    </source>
</reference>
<dbReference type="CDD" id="cd00321">
    <property type="entry name" value="SO_family_Moco"/>
    <property type="match status" value="1"/>
</dbReference>
<feature type="domain" description="Oxidoreductase molybdopterin-binding" evidence="2">
    <location>
        <begin position="273"/>
        <end position="407"/>
    </location>
</feature>
<dbReference type="InterPro" id="IPR008335">
    <property type="entry name" value="Mopterin_OxRdtase_euk"/>
</dbReference>
<feature type="transmembrane region" description="Helical" evidence="1">
    <location>
        <begin position="128"/>
        <end position="148"/>
    </location>
</feature>
<evidence type="ECO:0000256" key="1">
    <source>
        <dbReference type="SAM" id="Phobius"/>
    </source>
</evidence>
<proteinExistence type="predicted"/>
<feature type="transmembrane region" description="Helical" evidence="1">
    <location>
        <begin position="160"/>
        <end position="183"/>
    </location>
</feature>
<sequence length="410" mass="44021">MVRHPDGRLKHALTWLNAPPDRLRRGPFRPDAFPSALRSTRLTSQLGIALGVAFLVCFLTGLISHLVQHPPSWFWWPSEPAGLYRFTQGLHVATGLATVPLLGAKLWSVYPRLFTWPPLKHAAERLSVAVLVAAALFQLVSGLLNVAHEYRPMPFFFTTAHYWAGWLVIGALLVHVGVQLPVVREALRSRAPHVRLSRGHGAPPVPDADRRQLLLTVGAAAGVITVATLGQTVRPLAAISALAPRRPGTGPQGLPINRTAAAAGVRDAALDPGYRLTVTGFGRTVELSLADLAALPQHTTVLPIACVEGWSAVGTWSGVRLRDLAGLLGADQADLAGGEAEVESLQAAGRYRTSTVAGPHLADDRTLIALRLGGEPLAVDHGYPARLIAPNRPGVMQTKWLTRVTIRSLR</sequence>
<comment type="caution">
    <text evidence="3">The sequence shown here is derived from an EMBL/GenBank/DDBJ whole genome shotgun (WGS) entry which is preliminary data.</text>
</comment>
<dbReference type="PRINTS" id="PR00407">
    <property type="entry name" value="EUMOPTERIN"/>
</dbReference>
<keyword evidence="1" id="KW-0472">Membrane</keyword>
<dbReference type="InterPro" id="IPR036374">
    <property type="entry name" value="OxRdtase_Mopterin-bd_sf"/>
</dbReference>
<dbReference type="PANTHER" id="PTHR43032">
    <property type="entry name" value="PROTEIN-METHIONINE-SULFOXIDE REDUCTASE"/>
    <property type="match status" value="1"/>
</dbReference>
<gene>
    <name evidence="3" type="ORF">Apa02nite_097570</name>
</gene>
<organism evidence="3 4">
    <name type="scientific">Actinoplanes palleronii</name>
    <dbReference type="NCBI Taxonomy" id="113570"/>
    <lineage>
        <taxon>Bacteria</taxon>
        <taxon>Bacillati</taxon>
        <taxon>Actinomycetota</taxon>
        <taxon>Actinomycetes</taxon>
        <taxon>Micromonosporales</taxon>
        <taxon>Micromonosporaceae</taxon>
        <taxon>Actinoplanes</taxon>
    </lineage>
</organism>
<dbReference type="EMBL" id="BOMS01000183">
    <property type="protein sequence ID" value="GIE73649.1"/>
    <property type="molecule type" value="Genomic_DNA"/>
</dbReference>
<accession>A0ABQ4BSI3</accession>
<dbReference type="Proteomes" id="UP000624709">
    <property type="component" value="Unassembled WGS sequence"/>
</dbReference>
<keyword evidence="4" id="KW-1185">Reference proteome</keyword>
<dbReference type="RefSeq" id="WP_203831207.1">
    <property type="nucleotide sequence ID" value="NZ_BAAATY010000071.1"/>
</dbReference>
<protein>
    <submittedName>
        <fullName evidence="3">Molybdopterin-binding protein</fullName>
    </submittedName>
</protein>